<dbReference type="GO" id="GO:0061710">
    <property type="term" value="F:L-threonylcarbamoyladenylate synthase"/>
    <property type="evidence" value="ECO:0007669"/>
    <property type="project" value="UniProtKB-EC"/>
</dbReference>
<accession>A0A5C6VMB5</accession>
<dbReference type="GO" id="GO:0005737">
    <property type="term" value="C:cytoplasm"/>
    <property type="evidence" value="ECO:0007669"/>
    <property type="project" value="UniProtKB-SubCell"/>
</dbReference>
<dbReference type="InterPro" id="IPR010923">
    <property type="entry name" value="T(6)A37_SUA5"/>
</dbReference>
<keyword evidence="10 13" id="KW-0067">ATP-binding</keyword>
<evidence type="ECO:0000313" key="16">
    <source>
        <dbReference type="EMBL" id="TXC85894.1"/>
    </source>
</evidence>
<evidence type="ECO:0000256" key="10">
    <source>
        <dbReference type="ARBA" id="ARBA00022840"/>
    </source>
</evidence>
<evidence type="ECO:0000256" key="14">
    <source>
        <dbReference type="PIRSR" id="PIRSR004930-1"/>
    </source>
</evidence>
<dbReference type="InterPro" id="IPR005145">
    <property type="entry name" value="Sua5_C"/>
</dbReference>
<protein>
    <recommendedName>
        <fullName evidence="4 13">Threonylcarbamoyl-AMP synthase</fullName>
        <shortName evidence="13">TC-AMP synthase</shortName>
        <ecNumber evidence="3 13">2.7.7.87</ecNumber>
    </recommendedName>
    <alternativeName>
        <fullName evidence="11 13">L-threonylcarbamoyladenylate synthase</fullName>
    </alternativeName>
</protein>
<feature type="binding site" evidence="14">
    <location>
        <position position="67"/>
    </location>
    <ligand>
        <name>ATP</name>
        <dbReference type="ChEBI" id="CHEBI:30616"/>
    </ligand>
</feature>
<evidence type="ECO:0000256" key="11">
    <source>
        <dbReference type="ARBA" id="ARBA00029774"/>
    </source>
</evidence>
<evidence type="ECO:0000256" key="9">
    <source>
        <dbReference type="ARBA" id="ARBA00022741"/>
    </source>
</evidence>
<dbReference type="Gene3D" id="3.40.50.11030">
    <property type="entry name" value="Threonylcarbamoyl-AMP synthase, C-terminal domain"/>
    <property type="match status" value="1"/>
</dbReference>
<dbReference type="PIRSF" id="PIRSF004930">
    <property type="entry name" value="Tln_factor_SUA5"/>
    <property type="match status" value="1"/>
</dbReference>
<dbReference type="GO" id="GO:0006450">
    <property type="term" value="P:regulation of translational fidelity"/>
    <property type="evidence" value="ECO:0007669"/>
    <property type="project" value="TreeGrafter"/>
</dbReference>
<feature type="binding site" evidence="14">
    <location>
        <position position="187"/>
    </location>
    <ligand>
        <name>L-threonine</name>
        <dbReference type="ChEBI" id="CHEBI:57926"/>
    </ligand>
</feature>
<feature type="binding site" evidence="14">
    <location>
        <position position="149"/>
    </location>
    <ligand>
        <name>ATP</name>
        <dbReference type="ChEBI" id="CHEBI:30616"/>
    </ligand>
</feature>
<dbReference type="NCBIfam" id="TIGR00057">
    <property type="entry name" value="L-threonylcarbamoyladenylate synthase"/>
    <property type="match status" value="1"/>
</dbReference>
<proteinExistence type="inferred from homology"/>
<organism evidence="16 17">
    <name type="scientific">Metabacillus litoralis</name>
    <dbReference type="NCBI Taxonomy" id="152268"/>
    <lineage>
        <taxon>Bacteria</taxon>
        <taxon>Bacillati</taxon>
        <taxon>Bacillota</taxon>
        <taxon>Bacilli</taxon>
        <taxon>Bacillales</taxon>
        <taxon>Bacillaceae</taxon>
        <taxon>Metabacillus</taxon>
    </lineage>
</organism>
<comment type="similarity">
    <text evidence="2 13">Belongs to the SUA5 family.</text>
</comment>
<feature type="binding site" evidence="14">
    <location>
        <position position="127"/>
    </location>
    <ligand>
        <name>L-threonine</name>
        <dbReference type="ChEBI" id="CHEBI:57926"/>
    </ligand>
</feature>
<feature type="binding site" evidence="14">
    <location>
        <position position="240"/>
    </location>
    <ligand>
        <name>ATP</name>
        <dbReference type="ChEBI" id="CHEBI:30616"/>
    </ligand>
</feature>
<dbReference type="InterPro" id="IPR038385">
    <property type="entry name" value="Sua5/YwlC_C"/>
</dbReference>
<comment type="catalytic activity">
    <reaction evidence="12 13">
        <text>L-threonine + hydrogencarbonate + ATP = L-threonylcarbamoyladenylate + diphosphate + H2O</text>
        <dbReference type="Rhea" id="RHEA:36407"/>
        <dbReference type="ChEBI" id="CHEBI:15377"/>
        <dbReference type="ChEBI" id="CHEBI:17544"/>
        <dbReference type="ChEBI" id="CHEBI:30616"/>
        <dbReference type="ChEBI" id="CHEBI:33019"/>
        <dbReference type="ChEBI" id="CHEBI:57926"/>
        <dbReference type="ChEBI" id="CHEBI:73682"/>
        <dbReference type="EC" id="2.7.7.87"/>
    </reaction>
</comment>
<sequence length="348" mass="37626">MKTKLWTVDDLSNLSTSYPQITQAADFIRNNEVVAFPTETVYGLGANACSDDAVRKIFEAKGRPSDNPLIVHIASIEQLEEIVEDVSGYAYQLIKAFWPGPLTLVLRKKANQLSTFVTAGLDTVAVRMPNHPVALEIIAKSGVPVAAPSANRSGKPSPTQANHVYHDLDGKISGIIDGGPTGVGVESTVLDCTSDIPTILRPGGITKQQLESIIGKVNVDQALIEEGHTPKSPGMKYTHYAPNAPVVIIDGSHKYMQNIINQYEEQGKNVGVLTTEEGLNHFQAQKVIACGTRKDLNTVAANLYDVLRQFDKEEVDVIISESFPLDGVGEAIMNRLLKAAGNNVIVEE</sequence>
<comment type="subcellular location">
    <subcellularLocation>
        <location evidence="1 13">Cytoplasm</location>
    </subcellularLocation>
</comment>
<gene>
    <name evidence="16" type="ORF">FS935_18875</name>
</gene>
<dbReference type="EC" id="2.7.7.87" evidence="3 13"/>
<dbReference type="Proteomes" id="UP000321363">
    <property type="component" value="Unassembled WGS sequence"/>
</dbReference>
<evidence type="ECO:0000256" key="13">
    <source>
        <dbReference type="PIRNR" id="PIRNR004930"/>
    </source>
</evidence>
<dbReference type="GO" id="GO:0005524">
    <property type="term" value="F:ATP binding"/>
    <property type="evidence" value="ECO:0007669"/>
    <property type="project" value="UniProtKB-UniRule"/>
</dbReference>
<evidence type="ECO:0000256" key="2">
    <source>
        <dbReference type="ARBA" id="ARBA00007663"/>
    </source>
</evidence>
<keyword evidence="6 13" id="KW-0808">Transferase</keyword>
<dbReference type="InterPro" id="IPR050156">
    <property type="entry name" value="TC-AMP_synthase_SUA5"/>
</dbReference>
<dbReference type="SUPFAM" id="SSF55821">
    <property type="entry name" value="YrdC/RibB"/>
    <property type="match status" value="1"/>
</dbReference>
<evidence type="ECO:0000256" key="4">
    <source>
        <dbReference type="ARBA" id="ARBA00015492"/>
    </source>
</evidence>
<dbReference type="FunFam" id="3.90.870.10:FF:000008">
    <property type="entry name" value="Threonylcarbamoyl-AMP synthase"/>
    <property type="match status" value="1"/>
</dbReference>
<feature type="domain" description="YrdC-like" evidence="15">
    <location>
        <begin position="18"/>
        <end position="205"/>
    </location>
</feature>
<dbReference type="InterPro" id="IPR006070">
    <property type="entry name" value="Sua5-like_dom"/>
</dbReference>
<reference evidence="16 17" key="1">
    <citation type="journal article" date="2005" name="Int. J. Syst. Evol. Microbiol.">
        <title>Bacillus litoralis sp. nov., isolated from a tidal flat of the Yellow Sea in Korea.</title>
        <authorList>
            <person name="Yoon J.H."/>
            <person name="Oh T.K."/>
        </authorList>
    </citation>
    <scope>NUCLEOTIDE SEQUENCE [LARGE SCALE GENOMIC DNA]</scope>
    <source>
        <strain evidence="16 17">SW-211</strain>
    </source>
</reference>
<feature type="binding site" evidence="14">
    <location>
        <position position="157"/>
    </location>
    <ligand>
        <name>ATP</name>
        <dbReference type="ChEBI" id="CHEBI:30616"/>
    </ligand>
</feature>
<keyword evidence="8 13" id="KW-0548">Nucleotidyltransferase</keyword>
<dbReference type="InterPro" id="IPR017945">
    <property type="entry name" value="DHBP_synth_RibB-like_a/b_dom"/>
</dbReference>
<feature type="binding site" evidence="14">
    <location>
        <position position="201"/>
    </location>
    <ligand>
        <name>ATP</name>
        <dbReference type="ChEBI" id="CHEBI:30616"/>
    </ligand>
</feature>
<dbReference type="Pfam" id="PF03481">
    <property type="entry name" value="Sua5_C"/>
    <property type="match status" value="1"/>
</dbReference>
<feature type="binding site" evidence="14">
    <location>
        <position position="63"/>
    </location>
    <ligand>
        <name>ATP</name>
        <dbReference type="ChEBI" id="CHEBI:30616"/>
    </ligand>
</feature>
<dbReference type="OrthoDB" id="9814580at2"/>
<dbReference type="GO" id="GO:0008033">
    <property type="term" value="P:tRNA processing"/>
    <property type="evidence" value="ECO:0007669"/>
    <property type="project" value="UniProtKB-KW"/>
</dbReference>
<feature type="binding site" evidence="14">
    <location>
        <position position="40"/>
    </location>
    <ligand>
        <name>L-threonine</name>
        <dbReference type="ChEBI" id="CHEBI:57926"/>
    </ligand>
</feature>
<dbReference type="Pfam" id="PF01300">
    <property type="entry name" value="Sua5_yciO_yrdC"/>
    <property type="match status" value="1"/>
</dbReference>
<dbReference type="RefSeq" id="WP_146950209.1">
    <property type="nucleotide sequence ID" value="NZ_VOQF01000014.1"/>
</dbReference>
<keyword evidence="5 13" id="KW-0963">Cytoplasm</keyword>
<evidence type="ECO:0000256" key="1">
    <source>
        <dbReference type="ARBA" id="ARBA00004496"/>
    </source>
</evidence>
<comment type="function">
    <text evidence="13">Required for the formation of a threonylcarbamoyl group on adenosine at position 37 (t(6)A37) in tRNAs that read codons beginning with adenine.</text>
</comment>
<evidence type="ECO:0000256" key="12">
    <source>
        <dbReference type="ARBA" id="ARBA00048366"/>
    </source>
</evidence>
<dbReference type="AlphaFoldDB" id="A0A5C6VMB5"/>
<evidence type="ECO:0000256" key="6">
    <source>
        <dbReference type="ARBA" id="ARBA00022679"/>
    </source>
</evidence>
<evidence type="ECO:0000256" key="7">
    <source>
        <dbReference type="ARBA" id="ARBA00022694"/>
    </source>
</evidence>
<dbReference type="FunFam" id="3.40.50.11030:FF:000001">
    <property type="entry name" value="Threonylcarbamoyl-AMP synthase"/>
    <property type="match status" value="1"/>
</dbReference>
<dbReference type="PANTHER" id="PTHR17490">
    <property type="entry name" value="SUA5"/>
    <property type="match status" value="1"/>
</dbReference>
<dbReference type="PANTHER" id="PTHR17490:SF16">
    <property type="entry name" value="THREONYLCARBAMOYL-AMP SYNTHASE"/>
    <property type="match status" value="1"/>
</dbReference>
<feature type="binding site" evidence="14">
    <location>
        <position position="72"/>
    </location>
    <ligand>
        <name>L-threonine</name>
        <dbReference type="ChEBI" id="CHEBI:57926"/>
    </ligand>
</feature>
<keyword evidence="9 13" id="KW-0547">Nucleotide-binding</keyword>
<keyword evidence="17" id="KW-1185">Reference proteome</keyword>
<evidence type="ECO:0000313" key="17">
    <source>
        <dbReference type="Proteomes" id="UP000321363"/>
    </source>
</evidence>
<evidence type="ECO:0000256" key="3">
    <source>
        <dbReference type="ARBA" id="ARBA00012584"/>
    </source>
</evidence>
<keyword evidence="7 13" id="KW-0819">tRNA processing</keyword>
<evidence type="ECO:0000256" key="5">
    <source>
        <dbReference type="ARBA" id="ARBA00022490"/>
    </source>
</evidence>
<comment type="caution">
    <text evidence="16">The sequence shown here is derived from an EMBL/GenBank/DDBJ whole genome shotgun (WGS) entry which is preliminary data.</text>
</comment>
<evidence type="ECO:0000256" key="8">
    <source>
        <dbReference type="ARBA" id="ARBA00022695"/>
    </source>
</evidence>
<dbReference type="GO" id="GO:0003725">
    <property type="term" value="F:double-stranded RNA binding"/>
    <property type="evidence" value="ECO:0007669"/>
    <property type="project" value="UniProtKB-UniRule"/>
</dbReference>
<feature type="binding site" evidence="14">
    <location>
        <position position="123"/>
    </location>
    <ligand>
        <name>ATP</name>
        <dbReference type="ChEBI" id="CHEBI:30616"/>
    </ligand>
</feature>
<evidence type="ECO:0000259" key="15">
    <source>
        <dbReference type="PROSITE" id="PS51163"/>
    </source>
</evidence>
<dbReference type="Gene3D" id="3.90.870.10">
    <property type="entry name" value="DHBP synthase"/>
    <property type="match status" value="1"/>
</dbReference>
<dbReference type="GO" id="GO:0000049">
    <property type="term" value="F:tRNA binding"/>
    <property type="evidence" value="ECO:0007669"/>
    <property type="project" value="TreeGrafter"/>
</dbReference>
<dbReference type="PROSITE" id="PS51163">
    <property type="entry name" value="YRDC"/>
    <property type="match status" value="1"/>
</dbReference>
<feature type="binding site" evidence="14">
    <location>
        <position position="147"/>
    </location>
    <ligand>
        <name>L-threonine</name>
        <dbReference type="ChEBI" id="CHEBI:57926"/>
    </ligand>
</feature>
<dbReference type="EMBL" id="VOQF01000014">
    <property type="protein sequence ID" value="TXC85894.1"/>
    <property type="molecule type" value="Genomic_DNA"/>
</dbReference>
<name>A0A5C6VMB5_9BACI</name>